<protein>
    <submittedName>
        <fullName evidence="1">Uncharacterized protein</fullName>
    </submittedName>
</protein>
<reference evidence="1 2" key="1">
    <citation type="journal article" date="2023" name="Nat. Commun.">
        <title>Origin of minicircular mitochondrial genomes in red algae.</title>
        <authorList>
            <person name="Lee Y."/>
            <person name="Cho C.H."/>
            <person name="Lee Y.M."/>
            <person name="Park S.I."/>
            <person name="Yang J.H."/>
            <person name="West J.A."/>
            <person name="Bhattacharya D."/>
            <person name="Yoon H.S."/>
        </authorList>
    </citation>
    <scope>NUCLEOTIDE SEQUENCE [LARGE SCALE GENOMIC DNA]</scope>
    <source>
        <strain evidence="1 2">CCMP1338</strain>
        <tissue evidence="1">Whole cell</tissue>
    </source>
</reference>
<dbReference type="EMBL" id="JAMWBK010000003">
    <property type="protein sequence ID" value="KAJ8906487.1"/>
    <property type="molecule type" value="Genomic_DNA"/>
</dbReference>
<dbReference type="GO" id="GO:0061709">
    <property type="term" value="P:reticulophagy"/>
    <property type="evidence" value="ECO:0007669"/>
    <property type="project" value="TreeGrafter"/>
</dbReference>
<gene>
    <name evidence="1" type="ORF">NDN08_002980</name>
</gene>
<dbReference type="GO" id="GO:0106300">
    <property type="term" value="P:protein-DNA covalent cross-linking repair"/>
    <property type="evidence" value="ECO:0007669"/>
    <property type="project" value="TreeGrafter"/>
</dbReference>
<dbReference type="PANTHER" id="PTHR15949:SF3">
    <property type="entry name" value="TESTIS-EXPRESSED PROTEIN 264"/>
    <property type="match status" value="1"/>
</dbReference>
<proteinExistence type="predicted"/>
<sequence length="241" mass="27484">MMEIEVSGVAIFLALSVGLVLALFSYVGAFDKPEIEFGKTDFQCLPIWYKCHVGPYANVSSCTQSLLEEFKLRSGARRCVRLVFVYYDNPYKVQDTYGTDALCRWIVGVAMGNKETDQLPPEEKRSLEMELAENGYKPFVLKGTEVVRAVFPVTLNRFVHFLNRTIRVQMVFPDVRKALERRGLEWASCALEIYHDGISETMVSTDLEHGLKWVVEEARELEPSRVFAALQSELAREARVQ</sequence>
<keyword evidence="2" id="KW-1185">Reference proteome</keyword>
<dbReference type="GO" id="GO:0000421">
    <property type="term" value="C:autophagosome membrane"/>
    <property type="evidence" value="ECO:0007669"/>
    <property type="project" value="TreeGrafter"/>
</dbReference>
<accession>A0AAV8UZI5</accession>
<dbReference type="GO" id="GO:0005789">
    <property type="term" value="C:endoplasmic reticulum membrane"/>
    <property type="evidence" value="ECO:0007669"/>
    <property type="project" value="TreeGrafter"/>
</dbReference>
<dbReference type="PANTHER" id="PTHR15949">
    <property type="entry name" value="TESTIS-EXPRESSED PROTEIN 264"/>
    <property type="match status" value="1"/>
</dbReference>
<organism evidence="1 2">
    <name type="scientific">Rhodosorus marinus</name>
    <dbReference type="NCBI Taxonomy" id="101924"/>
    <lineage>
        <taxon>Eukaryota</taxon>
        <taxon>Rhodophyta</taxon>
        <taxon>Stylonematophyceae</taxon>
        <taxon>Stylonematales</taxon>
        <taxon>Stylonemataceae</taxon>
        <taxon>Rhodosorus</taxon>
    </lineage>
</organism>
<dbReference type="Proteomes" id="UP001157974">
    <property type="component" value="Unassembled WGS sequence"/>
</dbReference>
<evidence type="ECO:0000313" key="2">
    <source>
        <dbReference type="Proteomes" id="UP001157974"/>
    </source>
</evidence>
<evidence type="ECO:0000313" key="1">
    <source>
        <dbReference type="EMBL" id="KAJ8906487.1"/>
    </source>
</evidence>
<dbReference type="GO" id="GO:0005634">
    <property type="term" value="C:nucleus"/>
    <property type="evidence" value="ECO:0007669"/>
    <property type="project" value="TreeGrafter"/>
</dbReference>
<dbReference type="GO" id="GO:0005657">
    <property type="term" value="C:replication fork"/>
    <property type="evidence" value="ECO:0007669"/>
    <property type="project" value="TreeGrafter"/>
</dbReference>
<name>A0AAV8UZI5_9RHOD</name>
<dbReference type="AlphaFoldDB" id="A0AAV8UZI5"/>
<comment type="caution">
    <text evidence="1">The sequence shown here is derived from an EMBL/GenBank/DDBJ whole genome shotgun (WGS) entry which is preliminary data.</text>
</comment>